<dbReference type="Proteomes" id="UP000271241">
    <property type="component" value="Unassembled WGS sequence"/>
</dbReference>
<evidence type="ECO:0000313" key="3">
    <source>
        <dbReference type="Proteomes" id="UP000271241"/>
    </source>
</evidence>
<dbReference type="OrthoDB" id="5594682at2759"/>
<proteinExistence type="predicted"/>
<sequence>MREPRRLKWLRISAIVVMFCGLAAFFGLQLNKLLKPSKVFQSVYSAEQIQLPSLLFTTTWPAKLNEIEVEFNSTWFEKPKVVREYESFHTRFHVVPWGQEIEETRAIARSATQHPAYMFTPENWTFSSTTTASELTDTRDGMYLDSLKLSWTSIPRINNTSTVQSHYLDIYVIDDPSIFSKAREKGVPIDLRSISPTAQARCERRTSCLIRLHKKVEQDGEKRTTVYTAHTVSSILSVNARWLSIEIVPFNPAADTAADKYTVETVHARDNFTALDLAGTMGGAISLVLAAFAFLFGQRRMRPWGVVQKYLLRNAILQKFPRDIVEVDTNWRPVSVMDGGLVSMDISPGRRVTFEPPASPGSSNPRSPSVHFDAQQRRITVYNNEARLSFPSVLGSSSTLALPEAGLPTAESGSESECEHTQANVLLEKRLINLEKAMHKSINDLEAFRLRTETFYMELDLFHQRKGASSASRGRTLRNLWRHREDES</sequence>
<evidence type="ECO:0000313" key="2">
    <source>
        <dbReference type="EMBL" id="RKP07850.1"/>
    </source>
</evidence>
<reference evidence="3" key="1">
    <citation type="journal article" date="2018" name="Nat. Microbiol.">
        <title>Leveraging single-cell genomics to expand the fungal tree of life.</title>
        <authorList>
            <person name="Ahrendt S.R."/>
            <person name="Quandt C.A."/>
            <person name="Ciobanu D."/>
            <person name="Clum A."/>
            <person name="Salamov A."/>
            <person name="Andreopoulos B."/>
            <person name="Cheng J.F."/>
            <person name="Woyke T."/>
            <person name="Pelin A."/>
            <person name="Henrissat B."/>
            <person name="Reynolds N.K."/>
            <person name="Benny G.L."/>
            <person name="Smith M.E."/>
            <person name="James T.Y."/>
            <person name="Grigoriev I.V."/>
        </authorList>
    </citation>
    <scope>NUCLEOTIDE SEQUENCE [LARGE SCALE GENOMIC DNA]</scope>
    <source>
        <strain evidence="3">RSA 1356</strain>
    </source>
</reference>
<protein>
    <submittedName>
        <fullName evidence="2">Uncharacterized protein</fullName>
    </submittedName>
</protein>
<dbReference type="EMBL" id="KZ992666">
    <property type="protein sequence ID" value="RKP07850.1"/>
    <property type="molecule type" value="Genomic_DNA"/>
</dbReference>
<dbReference type="AlphaFoldDB" id="A0A4P9XRA9"/>
<feature type="transmembrane region" description="Helical" evidence="1">
    <location>
        <begin position="12"/>
        <end position="30"/>
    </location>
</feature>
<keyword evidence="1" id="KW-0812">Transmembrane</keyword>
<feature type="transmembrane region" description="Helical" evidence="1">
    <location>
        <begin position="277"/>
        <end position="296"/>
    </location>
</feature>
<keyword evidence="1" id="KW-1133">Transmembrane helix</keyword>
<gene>
    <name evidence="2" type="ORF">THASP1DRAFT_30348</name>
</gene>
<organism evidence="2 3">
    <name type="scientific">Thamnocephalis sphaerospora</name>
    <dbReference type="NCBI Taxonomy" id="78915"/>
    <lineage>
        <taxon>Eukaryota</taxon>
        <taxon>Fungi</taxon>
        <taxon>Fungi incertae sedis</taxon>
        <taxon>Zoopagomycota</taxon>
        <taxon>Zoopagomycotina</taxon>
        <taxon>Zoopagomycetes</taxon>
        <taxon>Zoopagales</taxon>
        <taxon>Sigmoideomycetaceae</taxon>
        <taxon>Thamnocephalis</taxon>
    </lineage>
</organism>
<accession>A0A4P9XRA9</accession>
<keyword evidence="1" id="KW-0472">Membrane</keyword>
<evidence type="ECO:0000256" key="1">
    <source>
        <dbReference type="SAM" id="Phobius"/>
    </source>
</evidence>
<keyword evidence="3" id="KW-1185">Reference proteome</keyword>
<name>A0A4P9XRA9_9FUNG</name>